<evidence type="ECO:0000256" key="9">
    <source>
        <dbReference type="ARBA" id="ARBA00023136"/>
    </source>
</evidence>
<dbReference type="AlphaFoldDB" id="A0AAD4RYR7"/>
<dbReference type="GO" id="GO:0005743">
    <property type="term" value="C:mitochondrial inner membrane"/>
    <property type="evidence" value="ECO:0007669"/>
    <property type="project" value="UniProtKB-SubCell"/>
</dbReference>
<comment type="subcellular location">
    <subcellularLocation>
        <location evidence="1">Mitochondrion inner membrane</location>
        <topology evidence="1">Multi-pass membrane protein</topology>
    </subcellularLocation>
</comment>
<evidence type="ECO:0000256" key="8">
    <source>
        <dbReference type="ARBA" id="ARBA00023128"/>
    </source>
</evidence>
<gene>
    <name evidence="12" type="ORF">MKW98_029046</name>
</gene>
<protein>
    <submittedName>
        <fullName evidence="12">Uncharacterized protein</fullName>
    </submittedName>
</protein>
<feature type="repeat" description="Solcar" evidence="10">
    <location>
        <begin position="117"/>
        <end position="180"/>
    </location>
</feature>
<evidence type="ECO:0000313" key="13">
    <source>
        <dbReference type="Proteomes" id="UP001202328"/>
    </source>
</evidence>
<dbReference type="Pfam" id="PF08551">
    <property type="entry name" value="DUF1751"/>
    <property type="match status" value="1"/>
</dbReference>
<dbReference type="PANTHER" id="PTHR45671:SF10">
    <property type="entry name" value="SOLUTE CARRIER FAMILY 25 MEMBER 3"/>
    <property type="match status" value="1"/>
</dbReference>
<dbReference type="SUPFAM" id="SSF103506">
    <property type="entry name" value="Mitochondrial carrier"/>
    <property type="match status" value="1"/>
</dbReference>
<accession>A0AAD4RYR7</accession>
<sequence length="180" mass="19836">FNRGLASHLDLLGYARAFCGTYKWTIPFAWNLITEGYVEKHVVGVILSTIGLLFIGSYSHVLHNNTGKLPFYKEQGVRGLAPSLLGYSAHGACKYGFYEFFKKYYSDLAGTENAVKYKTLIYLAGSASAEVIADVALCPMEVVKVRVQTQPGYARGLSDGLPKIIRAEGYGGHYDEVHII</sequence>
<keyword evidence="9 10" id="KW-0472">Membrane</keyword>
<dbReference type="Proteomes" id="UP001202328">
    <property type="component" value="Unassembled WGS sequence"/>
</dbReference>
<dbReference type="GO" id="GO:0005315">
    <property type="term" value="F:phosphate transmembrane transporter activity"/>
    <property type="evidence" value="ECO:0007669"/>
    <property type="project" value="InterPro"/>
</dbReference>
<keyword evidence="6" id="KW-0999">Mitochondrion inner membrane</keyword>
<evidence type="ECO:0000256" key="4">
    <source>
        <dbReference type="ARBA" id="ARBA00022692"/>
    </source>
</evidence>
<keyword evidence="3 11" id="KW-0813">Transport</keyword>
<dbReference type="InterPro" id="IPR018108">
    <property type="entry name" value="MCP_transmembrane"/>
</dbReference>
<keyword evidence="4 10" id="KW-0812">Transmembrane</keyword>
<dbReference type="GO" id="GO:1990547">
    <property type="term" value="P:mitochondrial phosphate ion transmembrane transport"/>
    <property type="evidence" value="ECO:0007669"/>
    <property type="project" value="InterPro"/>
</dbReference>
<evidence type="ECO:0000256" key="5">
    <source>
        <dbReference type="ARBA" id="ARBA00022737"/>
    </source>
</evidence>
<dbReference type="InterPro" id="IPR044677">
    <property type="entry name" value="SLC25A3/Pic2/Mir1-like"/>
</dbReference>
<comment type="similarity">
    <text evidence="2 11">Belongs to the mitochondrial carrier (TC 2.A.29) family.</text>
</comment>
<keyword evidence="8" id="KW-0496">Mitochondrion</keyword>
<keyword evidence="5" id="KW-0677">Repeat</keyword>
<reference evidence="12" key="1">
    <citation type="submission" date="2022-04" db="EMBL/GenBank/DDBJ databases">
        <title>A functionally conserved STORR gene fusion in Papaver species that diverged 16.8 million years ago.</title>
        <authorList>
            <person name="Catania T."/>
        </authorList>
    </citation>
    <scope>NUCLEOTIDE SEQUENCE</scope>
    <source>
        <strain evidence="12">S-188037</strain>
    </source>
</reference>
<evidence type="ECO:0000256" key="11">
    <source>
        <dbReference type="RuleBase" id="RU000488"/>
    </source>
</evidence>
<dbReference type="PANTHER" id="PTHR45671">
    <property type="entry name" value="SOLUTE CARRIER FAMILY 25 (MITOCHONDRIAL CARRIER PHOSPHATE CARRIER), MEMBER 3, LIKE-RELATED-RELATED"/>
    <property type="match status" value="1"/>
</dbReference>
<dbReference type="InterPro" id="IPR023395">
    <property type="entry name" value="MCP_dom_sf"/>
</dbReference>
<evidence type="ECO:0000256" key="3">
    <source>
        <dbReference type="ARBA" id="ARBA00022448"/>
    </source>
</evidence>
<dbReference type="Pfam" id="PF00153">
    <property type="entry name" value="Mito_carr"/>
    <property type="match status" value="1"/>
</dbReference>
<feature type="non-terminal residue" evidence="12">
    <location>
        <position position="1"/>
    </location>
</feature>
<evidence type="ECO:0000256" key="6">
    <source>
        <dbReference type="ARBA" id="ARBA00022792"/>
    </source>
</evidence>
<evidence type="ECO:0000256" key="1">
    <source>
        <dbReference type="ARBA" id="ARBA00004448"/>
    </source>
</evidence>
<evidence type="ECO:0000256" key="10">
    <source>
        <dbReference type="PROSITE-ProRule" id="PRU00282"/>
    </source>
</evidence>
<dbReference type="Gene3D" id="1.50.40.10">
    <property type="entry name" value="Mitochondrial carrier domain"/>
    <property type="match status" value="1"/>
</dbReference>
<evidence type="ECO:0000313" key="12">
    <source>
        <dbReference type="EMBL" id="KAI3845395.1"/>
    </source>
</evidence>
<proteinExistence type="inferred from homology"/>
<dbReference type="GO" id="GO:0006890">
    <property type="term" value="P:retrograde vesicle-mediated transport, Golgi to endoplasmic reticulum"/>
    <property type="evidence" value="ECO:0007669"/>
    <property type="project" value="InterPro"/>
</dbReference>
<keyword evidence="7" id="KW-1133">Transmembrane helix</keyword>
<dbReference type="EMBL" id="JAJJMB010016669">
    <property type="protein sequence ID" value="KAI3845395.1"/>
    <property type="molecule type" value="Genomic_DNA"/>
</dbReference>
<name>A0AAD4RYR7_9MAGN</name>
<organism evidence="12 13">
    <name type="scientific">Papaver atlanticum</name>
    <dbReference type="NCBI Taxonomy" id="357466"/>
    <lineage>
        <taxon>Eukaryota</taxon>
        <taxon>Viridiplantae</taxon>
        <taxon>Streptophyta</taxon>
        <taxon>Embryophyta</taxon>
        <taxon>Tracheophyta</taxon>
        <taxon>Spermatophyta</taxon>
        <taxon>Magnoliopsida</taxon>
        <taxon>Ranunculales</taxon>
        <taxon>Papaveraceae</taxon>
        <taxon>Papaveroideae</taxon>
        <taxon>Papaver</taxon>
    </lineage>
</organism>
<dbReference type="InterPro" id="IPR013861">
    <property type="entry name" value="TMEM115/Pdh1/Rbl19"/>
</dbReference>
<comment type="caution">
    <text evidence="12">The sequence shown here is derived from an EMBL/GenBank/DDBJ whole genome shotgun (WGS) entry which is preliminary data.</text>
</comment>
<evidence type="ECO:0000256" key="7">
    <source>
        <dbReference type="ARBA" id="ARBA00022989"/>
    </source>
</evidence>
<dbReference type="PROSITE" id="PS50920">
    <property type="entry name" value="SOLCAR"/>
    <property type="match status" value="1"/>
</dbReference>
<keyword evidence="13" id="KW-1185">Reference proteome</keyword>
<evidence type="ECO:0000256" key="2">
    <source>
        <dbReference type="ARBA" id="ARBA00006375"/>
    </source>
</evidence>